<keyword evidence="3" id="KW-1185">Reference proteome</keyword>
<dbReference type="Proteomes" id="UP000286100">
    <property type="component" value="Unassembled WGS sequence"/>
</dbReference>
<dbReference type="Gene3D" id="3.30.420.10">
    <property type="entry name" value="Ribonuclease H-like superfamily/Ribonuclease H"/>
    <property type="match status" value="1"/>
</dbReference>
<dbReference type="GO" id="GO:0003676">
    <property type="term" value="F:nucleic acid binding"/>
    <property type="evidence" value="ECO:0007669"/>
    <property type="project" value="InterPro"/>
</dbReference>
<sequence>MAKPYSDDLRERVAAAVAGGRSCREVAALFDVSVASAVKWSQRLRTTGTAAAKPNGGHRKRLLAPHRALVLERLVATPEITVREMGAELAAHGIETCPVSVWRLVRAEGMSFKKSLFATEQDRSTIARRRAQWKKYQGRLDPRRLVFIDETWAKTSMTPIRGWAPRGTKLIAKAPFGKWKTLTFLAALRCDRIDAPCVLDGPINGQSFKAYVEQLLVPTLKPGDIVIMDNLGSHKGIAIRKAIRAADAKLLFLPPYSPDLNSIEQLFAKLKLLLRKAAERSVETTWKRIGSLLDAFSPQECANYLRNSGYASI</sequence>
<dbReference type="InterPro" id="IPR038717">
    <property type="entry name" value="Tc1-like_DDE_dom"/>
</dbReference>
<dbReference type="PANTHER" id="PTHR46564:SF1">
    <property type="entry name" value="TRANSPOSASE"/>
    <property type="match status" value="1"/>
</dbReference>
<name>A0A418WLH6_9SPHN</name>
<comment type="caution">
    <text evidence="2">The sequence shown here is derived from an EMBL/GenBank/DDBJ whole genome shotgun (WGS) entry which is preliminary data.</text>
</comment>
<gene>
    <name evidence="2" type="ORF">D3876_11845</name>
</gene>
<dbReference type="Pfam" id="PF13358">
    <property type="entry name" value="DDE_3"/>
    <property type="match status" value="1"/>
</dbReference>
<dbReference type="OrthoDB" id="565387at2"/>
<dbReference type="RefSeq" id="WP_119762420.1">
    <property type="nucleotide sequence ID" value="NZ_QYUM01000003.1"/>
</dbReference>
<feature type="domain" description="Tc1-like transposase DDE" evidence="1">
    <location>
        <begin position="144"/>
        <end position="276"/>
    </location>
</feature>
<dbReference type="NCBIfam" id="NF033545">
    <property type="entry name" value="transpos_IS630"/>
    <property type="match status" value="1"/>
</dbReference>
<protein>
    <submittedName>
        <fullName evidence="2">IS630 family transposase</fullName>
    </submittedName>
</protein>
<dbReference type="AlphaFoldDB" id="A0A418WLH6"/>
<dbReference type="InterPro" id="IPR009057">
    <property type="entry name" value="Homeodomain-like_sf"/>
</dbReference>
<accession>A0A418WLH6</accession>
<dbReference type="InterPro" id="IPR036397">
    <property type="entry name" value="RNaseH_sf"/>
</dbReference>
<evidence type="ECO:0000313" key="3">
    <source>
        <dbReference type="Proteomes" id="UP000286100"/>
    </source>
</evidence>
<organism evidence="2 3">
    <name type="scientific">Sphingomonas cavernae</name>
    <dbReference type="NCBI Taxonomy" id="2320861"/>
    <lineage>
        <taxon>Bacteria</taxon>
        <taxon>Pseudomonadati</taxon>
        <taxon>Pseudomonadota</taxon>
        <taxon>Alphaproteobacteria</taxon>
        <taxon>Sphingomonadales</taxon>
        <taxon>Sphingomonadaceae</taxon>
        <taxon>Sphingomonas</taxon>
    </lineage>
</organism>
<reference evidence="2 3" key="1">
    <citation type="submission" date="2018-09" db="EMBL/GenBank/DDBJ databases">
        <authorList>
            <person name="Zhu H."/>
        </authorList>
    </citation>
    <scope>NUCLEOTIDE SEQUENCE [LARGE SCALE GENOMIC DNA]</scope>
    <source>
        <strain evidence="2 3">K2R01-6</strain>
    </source>
</reference>
<evidence type="ECO:0000313" key="2">
    <source>
        <dbReference type="EMBL" id="RJF90867.1"/>
    </source>
</evidence>
<dbReference type="InterPro" id="IPR047655">
    <property type="entry name" value="Transpos_IS630-like"/>
</dbReference>
<proteinExistence type="predicted"/>
<dbReference type="EMBL" id="QYUM01000003">
    <property type="protein sequence ID" value="RJF90867.1"/>
    <property type="molecule type" value="Genomic_DNA"/>
</dbReference>
<dbReference type="PANTHER" id="PTHR46564">
    <property type="entry name" value="TRANSPOSASE"/>
    <property type="match status" value="1"/>
</dbReference>
<dbReference type="SUPFAM" id="SSF46689">
    <property type="entry name" value="Homeodomain-like"/>
    <property type="match status" value="1"/>
</dbReference>
<evidence type="ECO:0000259" key="1">
    <source>
        <dbReference type="Pfam" id="PF13358"/>
    </source>
</evidence>